<dbReference type="Pfam" id="PF22028">
    <property type="entry name" value="DUF6934"/>
    <property type="match status" value="1"/>
</dbReference>
<protein>
    <submittedName>
        <fullName evidence="1">Uncharacterized protein</fullName>
    </submittedName>
</protein>
<comment type="caution">
    <text evidence="1">The sequence shown here is derived from an EMBL/GenBank/DDBJ whole genome shotgun (WGS) entry which is preliminary data.</text>
</comment>
<dbReference type="RefSeq" id="WP_019945572.1">
    <property type="nucleotide sequence ID" value="NZ_BMLI01000001.1"/>
</dbReference>
<gene>
    <name evidence="1" type="ORF">GCM10010967_13510</name>
</gene>
<organism evidence="1 2">
    <name type="scientific">Dyadobacter beijingensis</name>
    <dbReference type="NCBI Taxonomy" id="365489"/>
    <lineage>
        <taxon>Bacteria</taxon>
        <taxon>Pseudomonadati</taxon>
        <taxon>Bacteroidota</taxon>
        <taxon>Cytophagia</taxon>
        <taxon>Cytophagales</taxon>
        <taxon>Spirosomataceae</taxon>
        <taxon>Dyadobacter</taxon>
    </lineage>
</organism>
<reference evidence="2" key="1">
    <citation type="journal article" date="2019" name="Int. J. Syst. Evol. Microbiol.">
        <title>The Global Catalogue of Microorganisms (GCM) 10K type strain sequencing project: providing services to taxonomists for standard genome sequencing and annotation.</title>
        <authorList>
            <consortium name="The Broad Institute Genomics Platform"/>
            <consortium name="The Broad Institute Genome Sequencing Center for Infectious Disease"/>
            <person name="Wu L."/>
            <person name="Ma J."/>
        </authorList>
    </citation>
    <scope>NUCLEOTIDE SEQUENCE [LARGE SCALE GENOMIC DNA]</scope>
    <source>
        <strain evidence="2">CGMCC 1.6375</strain>
    </source>
</reference>
<name>A0ABQ2HJ44_9BACT</name>
<evidence type="ECO:0000313" key="2">
    <source>
        <dbReference type="Proteomes" id="UP000632339"/>
    </source>
</evidence>
<keyword evidence="2" id="KW-1185">Reference proteome</keyword>
<accession>A0ABQ2HJ44</accession>
<dbReference type="Proteomes" id="UP000632339">
    <property type="component" value="Unassembled WGS sequence"/>
</dbReference>
<proteinExistence type="predicted"/>
<dbReference type="InterPro" id="IPR053865">
    <property type="entry name" value="DUF6934"/>
</dbReference>
<evidence type="ECO:0000313" key="1">
    <source>
        <dbReference type="EMBL" id="GGM83111.1"/>
    </source>
</evidence>
<dbReference type="EMBL" id="BMLI01000001">
    <property type="protein sequence ID" value="GGM83111.1"/>
    <property type="molecule type" value="Genomic_DNA"/>
</dbReference>
<sequence length="146" mass="16811">MDLRFYENIPSGLGQIFWFKSEGRDTIYKAIIFRPTGDPDTFELVLGELNPDGSIDTIMRSNNGDSDRVLFTAAKAVAFFLSEYSDSYVVIEPNTTSRARLYRMVIDKELDDLGEYLNICAFDGHLFESFQRGKNYVRYVISVRFD</sequence>